<dbReference type="AlphaFoldDB" id="A0A2D2D414"/>
<dbReference type="EMBL" id="CP023737">
    <property type="protein sequence ID" value="ATQ69732.1"/>
    <property type="molecule type" value="Genomic_DNA"/>
</dbReference>
<dbReference type="KEGG" id="mtw:CQW49_18960"/>
<evidence type="ECO:0000313" key="2">
    <source>
        <dbReference type="Proteomes" id="UP000230709"/>
    </source>
</evidence>
<reference evidence="2" key="1">
    <citation type="submission" date="2017-10" db="EMBL/GenBank/DDBJ databases">
        <title>Completed PacBio SMRT sequence of Methylosinus trichosporium OB3b reveals presence of a third large plasmid.</title>
        <authorList>
            <person name="Charles T.C."/>
            <person name="Lynch M.D.J."/>
            <person name="Heil J.R."/>
            <person name="Cheng J."/>
        </authorList>
    </citation>
    <scope>NUCLEOTIDE SEQUENCE [LARGE SCALE GENOMIC DNA]</scope>
    <source>
        <strain evidence="2">OB3b</strain>
    </source>
</reference>
<keyword evidence="2" id="KW-1185">Reference proteome</keyword>
<proteinExistence type="predicted"/>
<evidence type="ECO:0000313" key="1">
    <source>
        <dbReference type="EMBL" id="ATQ69732.1"/>
    </source>
</evidence>
<dbReference type="InterPro" id="IPR009241">
    <property type="entry name" value="HigB-like"/>
</dbReference>
<dbReference type="Proteomes" id="UP000230709">
    <property type="component" value="Chromosome"/>
</dbReference>
<organism evidence="1 2">
    <name type="scientific">Methylosinus trichosporium (strain ATCC 35070 / NCIMB 11131 / UNIQEM 75 / OB3b)</name>
    <dbReference type="NCBI Taxonomy" id="595536"/>
    <lineage>
        <taxon>Bacteria</taxon>
        <taxon>Pseudomonadati</taxon>
        <taxon>Pseudomonadota</taxon>
        <taxon>Alphaproteobacteria</taxon>
        <taxon>Hyphomicrobiales</taxon>
        <taxon>Methylocystaceae</taxon>
        <taxon>Methylosinus</taxon>
    </lineage>
</organism>
<dbReference type="Pfam" id="PF05973">
    <property type="entry name" value="Gp49"/>
    <property type="match status" value="1"/>
</dbReference>
<dbReference type="STRING" id="595536.GCA_000178815_01400"/>
<accession>A0A2D2D414</accession>
<gene>
    <name evidence="1" type="ORF">CQW49_18960</name>
</gene>
<sequence length="105" mass="12151">MWSVEYLPAAAEEEAALPIEMQARLARMLDVIRRAGLTNLPRDWVKPLEGKLWELRITGKDGVARAIYVTAEGRRVVIVRIFVKKTQKTPRRELELARRRAKEVE</sequence>
<name>A0A2D2D414_METT3</name>
<protein>
    <submittedName>
        <fullName evidence="1">Type II toxin-antitoxin system RelE/ParE family toxin</fullName>
    </submittedName>
</protein>
<dbReference type="RefSeq" id="WP_003612979.1">
    <property type="nucleotide sequence ID" value="NZ_ADVE02000001.1"/>
</dbReference>